<dbReference type="Proteomes" id="UP000237983">
    <property type="component" value="Unassembled WGS sequence"/>
</dbReference>
<organism evidence="3 4">
    <name type="scientific">Glaciihabitans tibetensis</name>
    <dbReference type="NCBI Taxonomy" id="1266600"/>
    <lineage>
        <taxon>Bacteria</taxon>
        <taxon>Bacillati</taxon>
        <taxon>Actinomycetota</taxon>
        <taxon>Actinomycetes</taxon>
        <taxon>Micrococcales</taxon>
        <taxon>Microbacteriaceae</taxon>
        <taxon>Glaciihabitans</taxon>
    </lineage>
</organism>
<gene>
    <name evidence="3" type="ORF">B0I08_104235</name>
</gene>
<dbReference type="OrthoDB" id="4792842at2"/>
<name>A0A2T0VEC9_9MICO</name>
<evidence type="ECO:0008006" key="5">
    <source>
        <dbReference type="Google" id="ProtNLM"/>
    </source>
</evidence>
<dbReference type="EMBL" id="PVTL01000004">
    <property type="protein sequence ID" value="PRY68533.1"/>
    <property type="molecule type" value="Genomic_DNA"/>
</dbReference>
<keyword evidence="4" id="KW-1185">Reference proteome</keyword>
<dbReference type="AlphaFoldDB" id="A0A2T0VEC9"/>
<keyword evidence="2" id="KW-0472">Membrane</keyword>
<proteinExistence type="predicted"/>
<evidence type="ECO:0000256" key="2">
    <source>
        <dbReference type="SAM" id="Phobius"/>
    </source>
</evidence>
<keyword evidence="2" id="KW-0812">Transmembrane</keyword>
<comment type="caution">
    <text evidence="3">The sequence shown here is derived from an EMBL/GenBank/DDBJ whole genome shotgun (WGS) entry which is preliminary data.</text>
</comment>
<feature type="compositionally biased region" description="Polar residues" evidence="1">
    <location>
        <begin position="195"/>
        <end position="206"/>
    </location>
</feature>
<feature type="region of interest" description="Disordered" evidence="1">
    <location>
        <begin position="1"/>
        <end position="23"/>
    </location>
</feature>
<feature type="compositionally biased region" description="Polar residues" evidence="1">
    <location>
        <begin position="1"/>
        <end position="15"/>
    </location>
</feature>
<sequence length="228" mass="22877">MTTNLAFSLPASSPRSVGEQENPRRIEIVTSRAQRRARPKLAYALVAIGGLTMIFLAQLLLSIALSNGAYQISSLLIEQRDLGRVEGSLNEQLELVGSTQNLAANAQNLGMVGTSAPAFLRLSDGAVIGAAVAAESATTPSGSIANSLLAEVALVENSAISTEQAPAATADGALDTAALPNSTETDTGTGAPEGSVSSGLTEQGASATPGAEPSVASSPGALPSPVTH</sequence>
<keyword evidence="2" id="KW-1133">Transmembrane helix</keyword>
<protein>
    <recommendedName>
        <fullName evidence="5">Cell division protein FtsL</fullName>
    </recommendedName>
</protein>
<evidence type="ECO:0000313" key="4">
    <source>
        <dbReference type="Proteomes" id="UP000237983"/>
    </source>
</evidence>
<evidence type="ECO:0000313" key="3">
    <source>
        <dbReference type="EMBL" id="PRY68533.1"/>
    </source>
</evidence>
<dbReference type="RefSeq" id="WP_106212068.1">
    <property type="nucleotide sequence ID" value="NZ_PVTL01000004.1"/>
</dbReference>
<reference evidence="3 4" key="1">
    <citation type="submission" date="2018-03" db="EMBL/GenBank/DDBJ databases">
        <title>Genomic Encyclopedia of Type Strains, Phase III (KMG-III): the genomes of soil and plant-associated and newly described type strains.</title>
        <authorList>
            <person name="Whitman W."/>
        </authorList>
    </citation>
    <scope>NUCLEOTIDE SEQUENCE [LARGE SCALE GENOMIC DNA]</scope>
    <source>
        <strain evidence="3 4">CGMCC 1.12484</strain>
    </source>
</reference>
<feature type="region of interest" description="Disordered" evidence="1">
    <location>
        <begin position="178"/>
        <end position="228"/>
    </location>
</feature>
<feature type="transmembrane region" description="Helical" evidence="2">
    <location>
        <begin position="41"/>
        <end position="65"/>
    </location>
</feature>
<accession>A0A2T0VEC9</accession>
<evidence type="ECO:0000256" key="1">
    <source>
        <dbReference type="SAM" id="MobiDB-lite"/>
    </source>
</evidence>